<accession>A0A1W7CY68</accession>
<gene>
    <name evidence="2" type="ORF">CAG99_13005</name>
</gene>
<evidence type="ECO:0000313" key="2">
    <source>
        <dbReference type="EMBL" id="ARQ69665.1"/>
    </source>
</evidence>
<keyword evidence="3" id="KW-1185">Reference proteome</keyword>
<reference evidence="2 3" key="1">
    <citation type="submission" date="2017-05" db="EMBL/GenBank/DDBJ databases">
        <title>Complete genome sequence of Streptomyces sp. SCSIO 03032 revealed the diverse biosynthetic pathways for its bioactive secondary metabolites.</title>
        <authorList>
            <person name="Ma L."/>
            <person name="Zhu Y."/>
            <person name="Zhang W."/>
            <person name="Zhang G."/>
            <person name="Tian X."/>
            <person name="Zhang S."/>
            <person name="Zhang C."/>
        </authorList>
    </citation>
    <scope>NUCLEOTIDE SEQUENCE [LARGE SCALE GENOMIC DNA]</scope>
    <source>
        <strain evidence="2 3">SCSIO 03032</strain>
    </source>
</reference>
<evidence type="ECO:0000313" key="3">
    <source>
        <dbReference type="Proteomes" id="UP000194218"/>
    </source>
</evidence>
<organism evidence="2 3">
    <name type="scientific">Streptomyces marincola</name>
    <dbReference type="NCBI Taxonomy" id="2878388"/>
    <lineage>
        <taxon>Bacteria</taxon>
        <taxon>Bacillati</taxon>
        <taxon>Actinomycetota</taxon>
        <taxon>Actinomycetes</taxon>
        <taxon>Kitasatosporales</taxon>
        <taxon>Streptomycetaceae</taxon>
        <taxon>Streptomyces</taxon>
    </lineage>
</organism>
<evidence type="ECO:0000256" key="1">
    <source>
        <dbReference type="SAM" id="Coils"/>
    </source>
</evidence>
<feature type="coiled-coil region" evidence="1">
    <location>
        <begin position="62"/>
        <end position="156"/>
    </location>
</feature>
<dbReference type="Proteomes" id="UP000194218">
    <property type="component" value="Chromosome"/>
</dbReference>
<dbReference type="AlphaFoldDB" id="A0A1W7CY68"/>
<keyword evidence="1" id="KW-0175">Coiled coil</keyword>
<dbReference type="KEGG" id="smao:CAG99_13005"/>
<name>A0A1W7CY68_9ACTN</name>
<proteinExistence type="predicted"/>
<protein>
    <submittedName>
        <fullName evidence="2">Uncharacterized protein</fullName>
    </submittedName>
</protein>
<sequence>MPTYAEIMEQEFAALEAAAVELDAAADGFENVATDYRRDVASVPGHEELWTGQSAQAASFQFSVTEQELDAAQAEARALARLLRDGKSELTRMRDQLKAVAEDARAAGYEVTGDGRVLMNPDWPNDTELERLNRVRAEWQAQLDRAVETVAQADESLHLALARFTAENDGRRAGIFNGAADDSTDEVLAARAQELSGKLVAGEELSAEERAELLRLLELEAHDPEFARELLDGIGGEGFVALAAQVAGQGVGGEGDDARDFVVLGDHLRTLLATGTDVPNLQGFEYGQWARTEQGRFYEQFMNELNEAGRAEYEVTGLTDTDVRGYQLIASVMNSGEADFSARVLHDLADGIRAAEDPSLGGDPGIWSQGMDATGLDGLDDSDLEWFTVDPMDTMLGIMAQEPGTAASYLDPAGDNGRLEYLIDDREWSHMSAYLSPAQNIELPTGQDGFGAALQAATTGVPAGEPPRQLNLTERGDRIMELAYGKFSENGAALIADGGAFASLRPELARMTGAYMADFQAGLSGLHINDDSEGRIDLGDRSAVDAFLGQVGRNQEAHALLTGAQQAYTALTIDRALVLELPEDIGREELVGQAAASGAQFAGVLSEARANAVFDEGVAGDQAHNDRVAMVQEWTGLVLDEAVGAAAARYPVAGPVIEWGVGELSDSIFATLERDNSEQAASDAEEGYLADYDAAIASSAQAAEIAATARYGEDSAAVASMRNVAAMAVSEYFDLKIEWKHPEKGQE</sequence>
<dbReference type="EMBL" id="CP021121">
    <property type="protein sequence ID" value="ARQ69665.1"/>
    <property type="molecule type" value="Genomic_DNA"/>
</dbReference>